<sequence>MRMQNKLYHGQQDRNVSGKMRQDLTLLLVIQHAPSPPFGFGILEAGPNKLVLLVVYTSAFMRNIGEIFSYERRIASYLSAMRGRPYPYADPVELALLFSLQFAWQDLITYHLPNLLCVDNILVRRILSVKVRLKQQGSEDNASHSITYNKEKLAELHTCMQLYVP</sequence>
<proteinExistence type="predicted"/>
<organism evidence="1 2">
    <name type="scientific">Canavalia gladiata</name>
    <name type="common">Sword bean</name>
    <name type="synonym">Dolichos gladiatus</name>
    <dbReference type="NCBI Taxonomy" id="3824"/>
    <lineage>
        <taxon>Eukaryota</taxon>
        <taxon>Viridiplantae</taxon>
        <taxon>Streptophyta</taxon>
        <taxon>Embryophyta</taxon>
        <taxon>Tracheophyta</taxon>
        <taxon>Spermatophyta</taxon>
        <taxon>Magnoliopsida</taxon>
        <taxon>eudicotyledons</taxon>
        <taxon>Gunneridae</taxon>
        <taxon>Pentapetalae</taxon>
        <taxon>rosids</taxon>
        <taxon>fabids</taxon>
        <taxon>Fabales</taxon>
        <taxon>Fabaceae</taxon>
        <taxon>Papilionoideae</taxon>
        <taxon>50 kb inversion clade</taxon>
        <taxon>NPAAA clade</taxon>
        <taxon>indigoferoid/millettioid clade</taxon>
        <taxon>Phaseoleae</taxon>
        <taxon>Canavalia</taxon>
    </lineage>
</organism>
<dbReference type="AlphaFoldDB" id="A0AAN9KNT9"/>
<keyword evidence="2" id="KW-1185">Reference proteome</keyword>
<name>A0AAN9KNT9_CANGL</name>
<protein>
    <submittedName>
        <fullName evidence="1">Uncharacterized protein</fullName>
    </submittedName>
</protein>
<dbReference type="Proteomes" id="UP001367508">
    <property type="component" value="Unassembled WGS sequence"/>
</dbReference>
<evidence type="ECO:0000313" key="1">
    <source>
        <dbReference type="EMBL" id="KAK7321075.1"/>
    </source>
</evidence>
<comment type="caution">
    <text evidence="1">The sequence shown here is derived from an EMBL/GenBank/DDBJ whole genome shotgun (WGS) entry which is preliminary data.</text>
</comment>
<gene>
    <name evidence="1" type="ORF">VNO77_31243</name>
</gene>
<dbReference type="EMBL" id="JAYMYQ010000007">
    <property type="protein sequence ID" value="KAK7321075.1"/>
    <property type="molecule type" value="Genomic_DNA"/>
</dbReference>
<reference evidence="1 2" key="1">
    <citation type="submission" date="2024-01" db="EMBL/GenBank/DDBJ databases">
        <title>The genomes of 5 underutilized Papilionoideae crops provide insights into root nodulation and disease resistanc.</title>
        <authorList>
            <person name="Jiang F."/>
        </authorList>
    </citation>
    <scope>NUCLEOTIDE SEQUENCE [LARGE SCALE GENOMIC DNA]</scope>
    <source>
        <strain evidence="1">LVBAO_FW01</strain>
        <tissue evidence="1">Leaves</tissue>
    </source>
</reference>
<evidence type="ECO:0000313" key="2">
    <source>
        <dbReference type="Proteomes" id="UP001367508"/>
    </source>
</evidence>
<accession>A0AAN9KNT9</accession>